<evidence type="ECO:0000256" key="6">
    <source>
        <dbReference type="ARBA" id="ARBA00023239"/>
    </source>
</evidence>
<feature type="transmembrane region" description="Helical" evidence="8">
    <location>
        <begin position="172"/>
        <end position="191"/>
    </location>
</feature>
<dbReference type="PANTHER" id="PTHR12639:SF7">
    <property type="entry name" value="HTTM DOMAIN-CONTAINING PROTEIN"/>
    <property type="match status" value="1"/>
</dbReference>
<gene>
    <name evidence="10" type="ordered locus">sce5891</name>
</gene>
<keyword evidence="2 8" id="KW-0812">Transmembrane</keyword>
<evidence type="ECO:0000256" key="3">
    <source>
        <dbReference type="ARBA" id="ARBA00022989"/>
    </source>
</evidence>
<keyword evidence="11" id="KW-1185">Reference proteome</keyword>
<dbReference type="AlphaFoldDB" id="A9GBJ8"/>
<dbReference type="STRING" id="448385.sce5891"/>
<keyword evidence="6" id="KW-0456">Lyase</keyword>
<dbReference type="KEGG" id="scl:sce5891"/>
<evidence type="ECO:0000256" key="5">
    <source>
        <dbReference type="ARBA" id="ARBA00023157"/>
    </source>
</evidence>
<sequence length="492" mass="54765">MTTTEPPGRAGPLGLATAWSRAAAALHRALLRPVDIAWLAAFRALFGLTMCVSMARFIAYGWIDEFFVKPGFHFKYWGLAWVEPLSPAGMHALFWALAALALALALGFMFRVAAPLFVVGFTYLQVIDVTTYLNHYYLASLLGLLLAASPAHRAWSIDALLSRRSERSVSAAWLYLLRFQVGVVYTFAGLAKAHADWLLHAQPLRIWLGSRTDMPVLGPLFTHPWAAPLMSWAGFLFDTSIVWLLLCRRLRPFAYAAVILFHVVTRALFPIGMFPVIMVLSALVFFPPEWPRRLLSRLRARALPARGDADAPQAPQATTDEPALPPAAPRSRSLRALGLALGAAYCAVQLAMPLRFLAYGGNVRWHEQGMRFSWRVMVREKNGSVTFIVRSRQTGRTWHVSPREYLTRLQEREMAGQPDLILQLSHHIREDFERRGRGPVEVRADALVSLNGRRIARLIDPGVDLAAVSDGLGPAPYILPAPEGPPPHIRPL</sequence>
<dbReference type="InterPro" id="IPR007782">
    <property type="entry name" value="VKG_COase"/>
</dbReference>
<dbReference type="GO" id="GO:0008488">
    <property type="term" value="F:gamma-glutamyl carboxylase activity"/>
    <property type="evidence" value="ECO:0007669"/>
    <property type="project" value="InterPro"/>
</dbReference>
<organism evidence="10 11">
    <name type="scientific">Sorangium cellulosum (strain So ce56)</name>
    <name type="common">Polyangium cellulosum (strain So ce56)</name>
    <dbReference type="NCBI Taxonomy" id="448385"/>
    <lineage>
        <taxon>Bacteria</taxon>
        <taxon>Pseudomonadati</taxon>
        <taxon>Myxococcota</taxon>
        <taxon>Polyangia</taxon>
        <taxon>Polyangiales</taxon>
        <taxon>Polyangiaceae</taxon>
        <taxon>Sorangium</taxon>
    </lineage>
</organism>
<keyword evidence="3 8" id="KW-1133">Transmembrane helix</keyword>
<evidence type="ECO:0000259" key="9">
    <source>
        <dbReference type="SMART" id="SM00752"/>
    </source>
</evidence>
<dbReference type="Pfam" id="PF05090">
    <property type="entry name" value="HTTM"/>
    <property type="match status" value="1"/>
</dbReference>
<comment type="subcellular location">
    <subcellularLocation>
        <location evidence="1">Endomembrane system</location>
        <topology evidence="1">Multi-pass membrane protein</topology>
    </subcellularLocation>
</comment>
<evidence type="ECO:0000256" key="2">
    <source>
        <dbReference type="ARBA" id="ARBA00022692"/>
    </source>
</evidence>
<accession>A9GBJ8</accession>
<keyword evidence="4 8" id="KW-0472">Membrane</keyword>
<feature type="transmembrane region" description="Helical" evidence="8">
    <location>
        <begin position="92"/>
        <end position="114"/>
    </location>
</feature>
<evidence type="ECO:0000256" key="4">
    <source>
        <dbReference type="ARBA" id="ARBA00023136"/>
    </source>
</evidence>
<dbReference type="InterPro" id="IPR053935">
    <property type="entry name" value="VKGC_lumenal_dom"/>
</dbReference>
<evidence type="ECO:0000313" key="11">
    <source>
        <dbReference type="Proteomes" id="UP000002139"/>
    </source>
</evidence>
<dbReference type="GO" id="GO:0019842">
    <property type="term" value="F:vitamin binding"/>
    <property type="evidence" value="ECO:0007669"/>
    <property type="project" value="TreeGrafter"/>
</dbReference>
<evidence type="ECO:0000256" key="1">
    <source>
        <dbReference type="ARBA" id="ARBA00004127"/>
    </source>
</evidence>
<dbReference type="SMART" id="SM00752">
    <property type="entry name" value="HTTM"/>
    <property type="match status" value="1"/>
</dbReference>
<dbReference type="Pfam" id="PF22777">
    <property type="entry name" value="VKGC_lumenal_dom"/>
    <property type="match status" value="1"/>
</dbReference>
<feature type="transmembrane region" description="Helical" evidence="8">
    <location>
        <begin position="253"/>
        <end position="286"/>
    </location>
</feature>
<dbReference type="PANTHER" id="PTHR12639">
    <property type="entry name" value="VITAMIN K-DEPENDENT GAMMA-CARBOXYLASE"/>
    <property type="match status" value="1"/>
</dbReference>
<feature type="transmembrane region" description="Helical" evidence="8">
    <location>
        <begin position="134"/>
        <end position="151"/>
    </location>
</feature>
<dbReference type="RefSeq" id="WP_012238519.1">
    <property type="nucleotide sequence ID" value="NC_010162.1"/>
</dbReference>
<proteinExistence type="predicted"/>
<dbReference type="eggNOG" id="COG3250">
    <property type="taxonomic scope" value="Bacteria"/>
</dbReference>
<dbReference type="InterPro" id="IPR011020">
    <property type="entry name" value="HTTM-like"/>
</dbReference>
<keyword evidence="5" id="KW-1015">Disulfide bond</keyword>
<feature type="transmembrane region" description="Helical" evidence="8">
    <location>
        <begin position="225"/>
        <end position="246"/>
    </location>
</feature>
<evidence type="ECO:0000256" key="7">
    <source>
        <dbReference type="SAM" id="MobiDB-lite"/>
    </source>
</evidence>
<evidence type="ECO:0000256" key="8">
    <source>
        <dbReference type="SAM" id="Phobius"/>
    </source>
</evidence>
<dbReference type="InterPro" id="IPR053934">
    <property type="entry name" value="HTTM_dom"/>
</dbReference>
<dbReference type="EMBL" id="AM746676">
    <property type="protein sequence ID" value="CAN96054.1"/>
    <property type="molecule type" value="Genomic_DNA"/>
</dbReference>
<feature type="transmembrane region" description="Helical" evidence="8">
    <location>
        <begin position="36"/>
        <end position="59"/>
    </location>
</feature>
<feature type="domain" description="HTTM-like" evidence="9">
    <location>
        <begin position="31"/>
        <end position="290"/>
    </location>
</feature>
<dbReference type="HOGENOM" id="CLU_020495_1_0_7"/>
<name>A9GBJ8_SORC5</name>
<dbReference type="Proteomes" id="UP000002139">
    <property type="component" value="Chromosome"/>
</dbReference>
<protein>
    <submittedName>
        <fullName evidence="10">Gamma-glutamyl carboxylase</fullName>
    </submittedName>
</protein>
<dbReference type="GO" id="GO:0012505">
    <property type="term" value="C:endomembrane system"/>
    <property type="evidence" value="ECO:0007669"/>
    <property type="project" value="UniProtKB-SubCell"/>
</dbReference>
<feature type="region of interest" description="Disordered" evidence="7">
    <location>
        <begin position="306"/>
        <end position="329"/>
    </location>
</feature>
<reference evidence="10 11" key="1">
    <citation type="journal article" date="2007" name="Nat. Biotechnol.">
        <title>Complete genome sequence of the myxobacterium Sorangium cellulosum.</title>
        <authorList>
            <person name="Schneiker S."/>
            <person name="Perlova O."/>
            <person name="Kaiser O."/>
            <person name="Gerth K."/>
            <person name="Alici A."/>
            <person name="Altmeyer M.O."/>
            <person name="Bartels D."/>
            <person name="Bekel T."/>
            <person name="Beyer S."/>
            <person name="Bode E."/>
            <person name="Bode H.B."/>
            <person name="Bolten C.J."/>
            <person name="Choudhuri J.V."/>
            <person name="Doss S."/>
            <person name="Elnakady Y.A."/>
            <person name="Frank B."/>
            <person name="Gaigalat L."/>
            <person name="Goesmann A."/>
            <person name="Groeger C."/>
            <person name="Gross F."/>
            <person name="Jelsbak L."/>
            <person name="Jelsbak L."/>
            <person name="Kalinowski J."/>
            <person name="Kegler C."/>
            <person name="Knauber T."/>
            <person name="Konietzny S."/>
            <person name="Kopp M."/>
            <person name="Krause L."/>
            <person name="Krug D."/>
            <person name="Linke B."/>
            <person name="Mahmud T."/>
            <person name="Martinez-Arias R."/>
            <person name="McHardy A.C."/>
            <person name="Merai M."/>
            <person name="Meyer F."/>
            <person name="Mormann S."/>
            <person name="Munoz-Dorado J."/>
            <person name="Perez J."/>
            <person name="Pradella S."/>
            <person name="Rachid S."/>
            <person name="Raddatz G."/>
            <person name="Rosenau F."/>
            <person name="Rueckert C."/>
            <person name="Sasse F."/>
            <person name="Scharfe M."/>
            <person name="Schuster S.C."/>
            <person name="Suen G."/>
            <person name="Treuner-Lange A."/>
            <person name="Velicer G.J."/>
            <person name="Vorholter F.-J."/>
            <person name="Weissman K.J."/>
            <person name="Welch R.D."/>
            <person name="Wenzel S.C."/>
            <person name="Whitworth D.E."/>
            <person name="Wilhelm S."/>
            <person name="Wittmann C."/>
            <person name="Bloecker H."/>
            <person name="Puehler A."/>
            <person name="Mueller R."/>
        </authorList>
    </citation>
    <scope>NUCLEOTIDE SEQUENCE [LARGE SCALE GENOMIC DNA]</scope>
    <source>
        <strain evidence="11">So ce56</strain>
    </source>
</reference>
<evidence type="ECO:0000313" key="10">
    <source>
        <dbReference type="EMBL" id="CAN96054.1"/>
    </source>
</evidence>
<dbReference type="BioCyc" id="SCEL448385:SCE_RS30260-MONOMER"/>